<feature type="non-terminal residue" evidence="1">
    <location>
        <position position="1"/>
    </location>
</feature>
<proteinExistence type="predicted"/>
<protein>
    <submittedName>
        <fullName evidence="1">33623_t:CDS:1</fullName>
    </submittedName>
</protein>
<evidence type="ECO:0000313" key="2">
    <source>
        <dbReference type="Proteomes" id="UP000789901"/>
    </source>
</evidence>
<sequence length="84" mass="9372">RLTPTIITAKKGIYNTNLPNLHNDNMVAFLLAITTASYPSNLAQIDLSLYKLMDNGVLLTIKNPKEHKISLAHAEINPIQSRFL</sequence>
<comment type="caution">
    <text evidence="1">The sequence shown here is derived from an EMBL/GenBank/DDBJ whole genome shotgun (WGS) entry which is preliminary data.</text>
</comment>
<dbReference type="EMBL" id="CAJVQB010034934">
    <property type="protein sequence ID" value="CAG8821884.1"/>
    <property type="molecule type" value="Genomic_DNA"/>
</dbReference>
<evidence type="ECO:0000313" key="1">
    <source>
        <dbReference type="EMBL" id="CAG8821884.1"/>
    </source>
</evidence>
<dbReference type="Proteomes" id="UP000789901">
    <property type="component" value="Unassembled WGS sequence"/>
</dbReference>
<gene>
    <name evidence="1" type="ORF">GMARGA_LOCUS27940</name>
</gene>
<accession>A0ABN7W8Y9</accession>
<reference evidence="1 2" key="1">
    <citation type="submission" date="2021-06" db="EMBL/GenBank/DDBJ databases">
        <authorList>
            <person name="Kallberg Y."/>
            <person name="Tangrot J."/>
            <person name="Rosling A."/>
        </authorList>
    </citation>
    <scope>NUCLEOTIDE SEQUENCE [LARGE SCALE GENOMIC DNA]</scope>
    <source>
        <strain evidence="1 2">120-4 pot B 10/14</strain>
    </source>
</reference>
<organism evidence="1 2">
    <name type="scientific">Gigaspora margarita</name>
    <dbReference type="NCBI Taxonomy" id="4874"/>
    <lineage>
        <taxon>Eukaryota</taxon>
        <taxon>Fungi</taxon>
        <taxon>Fungi incertae sedis</taxon>
        <taxon>Mucoromycota</taxon>
        <taxon>Glomeromycotina</taxon>
        <taxon>Glomeromycetes</taxon>
        <taxon>Diversisporales</taxon>
        <taxon>Gigasporaceae</taxon>
        <taxon>Gigaspora</taxon>
    </lineage>
</organism>
<keyword evidence="2" id="KW-1185">Reference proteome</keyword>
<name>A0ABN7W8Y9_GIGMA</name>